<accession>S6AHP8</accession>
<reference evidence="8 9" key="1">
    <citation type="journal article" date="2012" name="Appl. Environ. Microbiol.">
        <title>Draft genome sequence of a psychrotolerant sulfur-oxidizing bacterium, Sulfuricella denitrificans skB26, and proteomic insights into cold adaptation.</title>
        <authorList>
            <person name="Watanabe T."/>
            <person name="Kojima H."/>
            <person name="Fukui M."/>
        </authorList>
    </citation>
    <scope>NUCLEOTIDE SEQUENCE [LARGE SCALE GENOMIC DNA]</scope>
    <source>
        <strain evidence="9">skB26</strain>
    </source>
</reference>
<dbReference type="eggNOG" id="COG0840">
    <property type="taxonomic scope" value="Bacteria"/>
</dbReference>
<proteinExistence type="inferred from homology"/>
<dbReference type="SMART" id="SM00304">
    <property type="entry name" value="HAMP"/>
    <property type="match status" value="1"/>
</dbReference>
<dbReference type="CDD" id="cd06225">
    <property type="entry name" value="HAMP"/>
    <property type="match status" value="1"/>
</dbReference>
<keyword evidence="5" id="KW-0472">Membrane</keyword>
<evidence type="ECO:0000259" key="6">
    <source>
        <dbReference type="PROSITE" id="PS50111"/>
    </source>
</evidence>
<feature type="domain" description="HAMP" evidence="7">
    <location>
        <begin position="78"/>
        <end position="130"/>
    </location>
</feature>
<dbReference type="Gene3D" id="1.10.287.950">
    <property type="entry name" value="Methyl-accepting chemotaxis protein"/>
    <property type="match status" value="1"/>
</dbReference>
<comment type="subcellular location">
    <subcellularLocation>
        <location evidence="1">Membrane</location>
    </subcellularLocation>
</comment>
<dbReference type="OrthoDB" id="1884279at2"/>
<dbReference type="GO" id="GO:0016020">
    <property type="term" value="C:membrane"/>
    <property type="evidence" value="ECO:0007669"/>
    <property type="project" value="UniProtKB-SubCell"/>
</dbReference>
<dbReference type="STRING" id="1163617.SCD_n01865"/>
<dbReference type="PROSITE" id="PS50885">
    <property type="entry name" value="HAMP"/>
    <property type="match status" value="1"/>
</dbReference>
<dbReference type="HOGENOM" id="CLU_000445_107_18_4"/>
<gene>
    <name evidence="8" type="ORF">SCD_n01865</name>
</gene>
<dbReference type="EMBL" id="AP013066">
    <property type="protein sequence ID" value="BAN35676.1"/>
    <property type="molecule type" value="Genomic_DNA"/>
</dbReference>
<dbReference type="Proteomes" id="UP000015559">
    <property type="component" value="Chromosome"/>
</dbReference>
<feature type="transmembrane region" description="Helical" evidence="5">
    <location>
        <begin position="12"/>
        <end position="34"/>
    </location>
</feature>
<dbReference type="KEGG" id="sdr:SCD_n01865"/>
<dbReference type="GO" id="GO:0004888">
    <property type="term" value="F:transmembrane signaling receptor activity"/>
    <property type="evidence" value="ECO:0007669"/>
    <property type="project" value="InterPro"/>
</dbReference>
<dbReference type="SMART" id="SM00283">
    <property type="entry name" value="MA"/>
    <property type="match status" value="1"/>
</dbReference>
<evidence type="ECO:0000259" key="7">
    <source>
        <dbReference type="PROSITE" id="PS50885"/>
    </source>
</evidence>
<dbReference type="AlphaFoldDB" id="S6AHP8"/>
<dbReference type="RefSeq" id="WP_009204868.1">
    <property type="nucleotide sequence ID" value="NC_022357.1"/>
</dbReference>
<dbReference type="Pfam" id="PF00672">
    <property type="entry name" value="HAMP"/>
    <property type="match status" value="1"/>
</dbReference>
<organism evidence="8 9">
    <name type="scientific">Sulfuricella denitrificans (strain DSM 22764 / NBRC 105220 / skB26)</name>
    <dbReference type="NCBI Taxonomy" id="1163617"/>
    <lineage>
        <taxon>Bacteria</taxon>
        <taxon>Pseudomonadati</taxon>
        <taxon>Pseudomonadota</taxon>
        <taxon>Betaproteobacteria</taxon>
        <taxon>Nitrosomonadales</taxon>
        <taxon>Sulfuricellaceae</taxon>
        <taxon>Sulfuricella</taxon>
    </lineage>
</organism>
<dbReference type="GO" id="GO:0007165">
    <property type="term" value="P:signal transduction"/>
    <property type="evidence" value="ECO:0007669"/>
    <property type="project" value="UniProtKB-KW"/>
</dbReference>
<evidence type="ECO:0000256" key="5">
    <source>
        <dbReference type="SAM" id="Phobius"/>
    </source>
</evidence>
<evidence type="ECO:0000313" key="9">
    <source>
        <dbReference type="Proteomes" id="UP000015559"/>
    </source>
</evidence>
<feature type="transmembrane region" description="Helical" evidence="5">
    <location>
        <begin position="54"/>
        <end position="76"/>
    </location>
</feature>
<dbReference type="InterPro" id="IPR004090">
    <property type="entry name" value="Chemotax_Me-accpt_rcpt"/>
</dbReference>
<dbReference type="FunFam" id="1.10.287.950:FF:000001">
    <property type="entry name" value="Methyl-accepting chemotaxis sensory transducer"/>
    <property type="match status" value="1"/>
</dbReference>
<comment type="similarity">
    <text evidence="3">Belongs to the methyl-accepting chemotaxis (MCP) protein family.</text>
</comment>
<evidence type="ECO:0000256" key="1">
    <source>
        <dbReference type="ARBA" id="ARBA00004370"/>
    </source>
</evidence>
<dbReference type="InterPro" id="IPR003660">
    <property type="entry name" value="HAMP_dom"/>
</dbReference>
<evidence type="ECO:0000256" key="3">
    <source>
        <dbReference type="ARBA" id="ARBA00029447"/>
    </source>
</evidence>
<dbReference type="PANTHER" id="PTHR32089">
    <property type="entry name" value="METHYL-ACCEPTING CHEMOTAXIS PROTEIN MCPB"/>
    <property type="match status" value="1"/>
</dbReference>
<keyword evidence="5" id="KW-0812">Transmembrane</keyword>
<evidence type="ECO:0000256" key="2">
    <source>
        <dbReference type="ARBA" id="ARBA00023224"/>
    </source>
</evidence>
<keyword evidence="9" id="KW-1185">Reference proteome</keyword>
<feature type="domain" description="Methyl-accepting transducer" evidence="6">
    <location>
        <begin position="135"/>
        <end position="371"/>
    </location>
</feature>
<dbReference type="Pfam" id="PF00015">
    <property type="entry name" value="MCPsignal"/>
    <property type="match status" value="1"/>
</dbReference>
<name>S6AHP8_SULDS</name>
<dbReference type="PANTHER" id="PTHR32089:SF112">
    <property type="entry name" value="LYSOZYME-LIKE PROTEIN-RELATED"/>
    <property type="match status" value="1"/>
</dbReference>
<dbReference type="InterPro" id="IPR004089">
    <property type="entry name" value="MCPsignal_dom"/>
</dbReference>
<evidence type="ECO:0000256" key="4">
    <source>
        <dbReference type="PROSITE-ProRule" id="PRU00284"/>
    </source>
</evidence>
<keyword evidence="5" id="KW-1133">Transmembrane helix</keyword>
<protein>
    <submittedName>
        <fullName evidence="8">Methyl-accepting chemotaxis sensory transducer</fullName>
    </submittedName>
</protein>
<dbReference type="GO" id="GO:0006935">
    <property type="term" value="P:chemotaxis"/>
    <property type="evidence" value="ECO:0007669"/>
    <property type="project" value="InterPro"/>
</dbReference>
<dbReference type="PRINTS" id="PR00260">
    <property type="entry name" value="CHEMTRNSDUCR"/>
</dbReference>
<keyword evidence="2 4" id="KW-0807">Transducer</keyword>
<dbReference type="PROSITE" id="PS50111">
    <property type="entry name" value="CHEMOTAXIS_TRANSDUC_2"/>
    <property type="match status" value="1"/>
</dbReference>
<sequence>MHWIKHSIRNKLFMISGTGTVLLIAAALFGLWMAWGDIQLIENKKAIESAQNGILISLGLMAAAIIMAFIAFMVLVNKYIVTPANQLVHDLKKLADGDFTATISHPTEDEIGQIAVSAEQLRNNLGGMITRISELMNESYSAATRLSSSANQVASRSNEQSEAASATAATVEEMAVSIASVAENTDHVNQISRQGLEHIEKGNESLSELIGEISTVESSVEAIAESVSEFVRSTEAITNMTRQVKDIAEQTNLLALNAAIEAARAGEQGRGFAVVADEVRKLAEKSAQSASQIDQVTMTLSAQSATVEQAIQDGKKSLQTSQDYLENVAIVLSDANQSMSESAEGISNIAMSVNQQKAASHDIAQHIEKIAQMAEENMTATQENTAAAQHMEQLAITAQEMAKRFRV</sequence>
<dbReference type="SUPFAM" id="SSF58104">
    <property type="entry name" value="Methyl-accepting chemotaxis protein (MCP) signaling domain"/>
    <property type="match status" value="1"/>
</dbReference>
<evidence type="ECO:0000313" key="8">
    <source>
        <dbReference type="EMBL" id="BAN35676.1"/>
    </source>
</evidence>